<evidence type="ECO:0000313" key="4">
    <source>
        <dbReference type="Proteomes" id="UP000176751"/>
    </source>
</evidence>
<dbReference type="Proteomes" id="UP000176751">
    <property type="component" value="Unassembled WGS sequence"/>
</dbReference>
<evidence type="ECO:0000256" key="1">
    <source>
        <dbReference type="SAM" id="MobiDB-lite"/>
    </source>
</evidence>
<feature type="transmembrane region" description="Helical" evidence="2">
    <location>
        <begin position="177"/>
        <end position="195"/>
    </location>
</feature>
<keyword evidence="2" id="KW-0472">Membrane</keyword>
<dbReference type="STRING" id="1797737.A2196_03915"/>
<evidence type="ECO:0000256" key="2">
    <source>
        <dbReference type="SAM" id="Phobius"/>
    </source>
</evidence>
<evidence type="ECO:0008006" key="5">
    <source>
        <dbReference type="Google" id="ProtNLM"/>
    </source>
</evidence>
<organism evidence="3 4">
    <name type="scientific">Candidatus Curtissbacteria bacterium RIFOXYA1_FULL_41_14</name>
    <dbReference type="NCBI Taxonomy" id="1797737"/>
    <lineage>
        <taxon>Bacteria</taxon>
        <taxon>Candidatus Curtissiibacteriota</taxon>
    </lineage>
</organism>
<feature type="compositionally biased region" description="Polar residues" evidence="1">
    <location>
        <begin position="505"/>
        <end position="516"/>
    </location>
</feature>
<feature type="transmembrane region" description="Helical" evidence="2">
    <location>
        <begin position="215"/>
        <end position="239"/>
    </location>
</feature>
<feature type="transmembrane region" description="Helical" evidence="2">
    <location>
        <begin position="305"/>
        <end position="327"/>
    </location>
</feature>
<keyword evidence="2" id="KW-1133">Transmembrane helix</keyword>
<dbReference type="EMBL" id="MFCA01000021">
    <property type="protein sequence ID" value="OGE02009.1"/>
    <property type="molecule type" value="Genomic_DNA"/>
</dbReference>
<accession>A0A1F5HD60</accession>
<feature type="transmembrane region" description="Helical" evidence="2">
    <location>
        <begin position="334"/>
        <end position="353"/>
    </location>
</feature>
<proteinExistence type="predicted"/>
<feature type="transmembrane region" description="Helical" evidence="2">
    <location>
        <begin position="452"/>
        <end position="472"/>
    </location>
</feature>
<sequence>MSSEASAKEEVCMKKIACLTLNAKRLTLLAITFLFLVSCFLFLVRNALAGECDVTGDLTAQEAVNVFNKCAIEKNVYDDKIFNLNQIAGTVDSLYTLLLGESQLHPETNAATRGGGALAASGRMVAALYSAEPVSGVNYFASKIQDFNPVQPVYAQEGKGFELLDPVQEIWGAFRNAAYVGFVIVFVIMGFMIMFRAHISPQAVATVQDSIPRVVVALILVTFSYALAGLMLDVMFLAINIVMNFLPGITISDTENSAQNVFKESIFGVITGSWKDIVSNVGGAINDLIHETISDSGIPNWVNDLIGFIGGSIAGLVVGIAVLFVMFRIFFMLLMAYVMIIILTIVAPFFFLIQALPGNNGAKEWFKQMAANVAVFATVAIMLIFAALIGGIQHLGGPTESPLKGEITYFPLLTGGMSVTAIGKLIALGFIMMTPSAADMVKKFIGAQGLGGPGGVGAAAGAALGAGAATLGRPLAAPFRPMVEAGRWRMGQAVVGRMLGERPGPTNSTDQPTSQVEPPPSVRGR</sequence>
<keyword evidence="2" id="KW-0812">Transmembrane</keyword>
<feature type="region of interest" description="Disordered" evidence="1">
    <location>
        <begin position="498"/>
        <end position="525"/>
    </location>
</feature>
<comment type="caution">
    <text evidence="3">The sequence shown here is derived from an EMBL/GenBank/DDBJ whole genome shotgun (WGS) entry which is preliminary data.</text>
</comment>
<feature type="transmembrane region" description="Helical" evidence="2">
    <location>
        <begin position="407"/>
        <end position="432"/>
    </location>
</feature>
<dbReference type="AlphaFoldDB" id="A0A1F5HD60"/>
<evidence type="ECO:0000313" key="3">
    <source>
        <dbReference type="EMBL" id="OGE02009.1"/>
    </source>
</evidence>
<gene>
    <name evidence="3" type="ORF">A2196_03915</name>
</gene>
<feature type="transmembrane region" description="Helical" evidence="2">
    <location>
        <begin position="373"/>
        <end position="395"/>
    </location>
</feature>
<protein>
    <recommendedName>
        <fullName evidence="5">TrbL/VirB6 plasmid conjugal transfer protein</fullName>
    </recommendedName>
</protein>
<name>A0A1F5HD60_9BACT</name>
<reference evidence="3 4" key="1">
    <citation type="journal article" date="2016" name="Nat. Commun.">
        <title>Thousands of microbial genomes shed light on interconnected biogeochemical processes in an aquifer system.</title>
        <authorList>
            <person name="Anantharaman K."/>
            <person name="Brown C.T."/>
            <person name="Hug L.A."/>
            <person name="Sharon I."/>
            <person name="Castelle C.J."/>
            <person name="Probst A.J."/>
            <person name="Thomas B.C."/>
            <person name="Singh A."/>
            <person name="Wilkins M.J."/>
            <person name="Karaoz U."/>
            <person name="Brodie E.L."/>
            <person name="Williams K.H."/>
            <person name="Hubbard S.S."/>
            <person name="Banfield J.F."/>
        </authorList>
    </citation>
    <scope>NUCLEOTIDE SEQUENCE [LARGE SCALE GENOMIC DNA]</scope>
</reference>